<feature type="transmembrane region" description="Helical" evidence="1">
    <location>
        <begin position="96"/>
        <end position="117"/>
    </location>
</feature>
<reference evidence="2" key="1">
    <citation type="submission" date="2021-01" db="EMBL/GenBank/DDBJ databases">
        <authorList>
            <person name="Corre E."/>
            <person name="Pelletier E."/>
            <person name="Niang G."/>
            <person name="Scheremetjew M."/>
            <person name="Finn R."/>
            <person name="Kale V."/>
            <person name="Holt S."/>
            <person name="Cochrane G."/>
            <person name="Meng A."/>
            <person name="Brown T."/>
            <person name="Cohen L."/>
        </authorList>
    </citation>
    <scope>NUCLEOTIDE SEQUENCE</scope>
    <source>
        <strain evidence="2">CCAP 955/1</strain>
    </source>
</reference>
<accession>A0A7S3H3C4</accession>
<organism evidence="2">
    <name type="scientific">Spumella elongata</name>
    <dbReference type="NCBI Taxonomy" id="89044"/>
    <lineage>
        <taxon>Eukaryota</taxon>
        <taxon>Sar</taxon>
        <taxon>Stramenopiles</taxon>
        <taxon>Ochrophyta</taxon>
        <taxon>Chrysophyceae</taxon>
        <taxon>Chromulinales</taxon>
        <taxon>Chromulinaceae</taxon>
        <taxon>Spumella</taxon>
    </lineage>
</organism>
<dbReference type="EMBL" id="HBIC01025659">
    <property type="protein sequence ID" value="CAE0283851.1"/>
    <property type="molecule type" value="Transcribed_RNA"/>
</dbReference>
<keyword evidence="1" id="KW-0472">Membrane</keyword>
<gene>
    <name evidence="2" type="ORF">SELO1098_LOCUS12686</name>
</gene>
<feature type="transmembrane region" description="Helical" evidence="1">
    <location>
        <begin position="6"/>
        <end position="25"/>
    </location>
</feature>
<proteinExistence type="predicted"/>
<keyword evidence="1" id="KW-1133">Transmembrane helix</keyword>
<sequence>MPLVTYTTTSVGLSTVACLAVVLAFREYRKKHHTDIKTTLKSMLYMANHFARDEDYKATRKMVLSYILACASAVILMTLCGSLAQSPSLILQLSSIVGTFLGFGIVMMAIGLFIYPSSASEDRNMCDDIVPTLGLSLMGLMAVSYVFDCGLFA</sequence>
<keyword evidence="1" id="KW-0812">Transmembrane</keyword>
<dbReference type="AlphaFoldDB" id="A0A7S3H3C4"/>
<feature type="transmembrane region" description="Helical" evidence="1">
    <location>
        <begin position="129"/>
        <end position="147"/>
    </location>
</feature>
<evidence type="ECO:0000256" key="1">
    <source>
        <dbReference type="SAM" id="Phobius"/>
    </source>
</evidence>
<name>A0A7S3H3C4_9STRA</name>
<feature type="transmembrane region" description="Helical" evidence="1">
    <location>
        <begin position="63"/>
        <end position="84"/>
    </location>
</feature>
<protein>
    <submittedName>
        <fullName evidence="2">Uncharacterized protein</fullName>
    </submittedName>
</protein>
<evidence type="ECO:0000313" key="2">
    <source>
        <dbReference type="EMBL" id="CAE0283851.1"/>
    </source>
</evidence>